<keyword evidence="4" id="KW-0539">Nucleus</keyword>
<evidence type="ECO:0000313" key="5">
    <source>
        <dbReference type="Ensembl" id="ENSCHIP00010035028.1"/>
    </source>
</evidence>
<dbReference type="PANTHER" id="PTHR12348:SF24">
    <property type="entry name" value="TSC22 DOMAIN FAMILY PROTEIN 3"/>
    <property type="match status" value="1"/>
</dbReference>
<comment type="subcellular location">
    <subcellularLocation>
        <location evidence="2">Cytoplasm</location>
    </subcellularLocation>
    <subcellularLocation>
        <location evidence="1">Nucleus</location>
    </subcellularLocation>
</comment>
<keyword evidence="3" id="KW-0963">Cytoplasm</keyword>
<accession>A0A8C2XZQ7</accession>
<evidence type="ECO:0000256" key="2">
    <source>
        <dbReference type="ARBA" id="ARBA00004496"/>
    </source>
</evidence>
<dbReference type="PANTHER" id="PTHR12348">
    <property type="entry name" value="TSC22"/>
    <property type="match status" value="1"/>
</dbReference>
<evidence type="ECO:0000256" key="4">
    <source>
        <dbReference type="ARBA" id="ARBA00023242"/>
    </source>
</evidence>
<proteinExistence type="predicted"/>
<evidence type="ECO:0000256" key="1">
    <source>
        <dbReference type="ARBA" id="ARBA00004123"/>
    </source>
</evidence>
<dbReference type="AlphaFoldDB" id="A0A8C2XZQ7"/>
<dbReference type="Ensembl" id="ENSCHIT00010049259.1">
    <property type="protein sequence ID" value="ENSCHIP00010035028.1"/>
    <property type="gene ID" value="ENSCHIG00010026070.1"/>
</dbReference>
<protein>
    <submittedName>
        <fullName evidence="5">Uncharacterized protein</fullName>
    </submittedName>
</protein>
<sequence length="98" mass="10080">YLRVWVGPVAVYQLHNFNISFFSSLLGGDVVSVKLDNSASGASVVAIDNKIEQAMVSGITASLSFPDLSSAYVTQGSGEGVGAKAKSLGKLTACLLSP</sequence>
<dbReference type="GO" id="GO:0005634">
    <property type="term" value="C:nucleus"/>
    <property type="evidence" value="ECO:0007669"/>
    <property type="project" value="UniProtKB-SubCell"/>
</dbReference>
<organism evidence="5">
    <name type="scientific">Capra hircus</name>
    <name type="common">Goat</name>
    <dbReference type="NCBI Taxonomy" id="9925"/>
    <lineage>
        <taxon>Eukaryota</taxon>
        <taxon>Metazoa</taxon>
        <taxon>Chordata</taxon>
        <taxon>Craniata</taxon>
        <taxon>Vertebrata</taxon>
        <taxon>Euteleostomi</taxon>
        <taxon>Mammalia</taxon>
        <taxon>Eutheria</taxon>
        <taxon>Laurasiatheria</taxon>
        <taxon>Artiodactyla</taxon>
        <taxon>Ruminantia</taxon>
        <taxon>Pecora</taxon>
        <taxon>Bovidae</taxon>
        <taxon>Caprinae</taxon>
        <taxon>Capra</taxon>
    </lineage>
</organism>
<dbReference type="GO" id="GO:0005737">
    <property type="term" value="C:cytoplasm"/>
    <property type="evidence" value="ECO:0007669"/>
    <property type="project" value="UniProtKB-SubCell"/>
</dbReference>
<evidence type="ECO:0000256" key="3">
    <source>
        <dbReference type="ARBA" id="ARBA00022490"/>
    </source>
</evidence>
<reference evidence="5" key="1">
    <citation type="submission" date="2025-08" db="UniProtKB">
        <authorList>
            <consortium name="Ensembl"/>
        </authorList>
    </citation>
    <scope>IDENTIFICATION</scope>
</reference>
<dbReference type="GO" id="GO:0070236">
    <property type="term" value="P:negative regulation of activation-induced cell death of T cells"/>
    <property type="evidence" value="ECO:0007669"/>
    <property type="project" value="TreeGrafter"/>
</dbReference>
<name>A0A8C2XZQ7_CAPHI</name>